<evidence type="ECO:0000256" key="5">
    <source>
        <dbReference type="SAM" id="Coils"/>
    </source>
</evidence>
<dbReference type="eggNOG" id="COG5416">
    <property type="taxonomic scope" value="Bacteria"/>
</dbReference>
<keyword evidence="4 6" id="KW-0472">Membrane</keyword>
<feature type="domain" description="Lipopolysaccharide assembly protein A" evidence="7">
    <location>
        <begin position="26"/>
        <end position="90"/>
    </location>
</feature>
<sequence>MGVLRLLVTFILVLCAVAAGGLFSLQNTQTVPLDLLFVQLGPRTISLWLLLSLLIGVVMGILGASGLLLAQRARLSRLTRQKAQLTRELDSLRRVGITEGE</sequence>
<evidence type="ECO:0000313" key="9">
    <source>
        <dbReference type="Proteomes" id="UP000004699"/>
    </source>
</evidence>
<dbReference type="InterPro" id="IPR010445">
    <property type="entry name" value="LapA_dom"/>
</dbReference>
<keyword evidence="1" id="KW-1003">Cell membrane</keyword>
<accession>B8KX33</accession>
<dbReference type="HOGENOM" id="CLU_160072_3_0_6"/>
<proteinExistence type="predicted"/>
<keyword evidence="3 6" id="KW-1133">Transmembrane helix</keyword>
<dbReference type="RefSeq" id="WP_009018951.1">
    <property type="nucleotide sequence ID" value="NZ_DS999411.1"/>
</dbReference>
<reference evidence="9" key="1">
    <citation type="journal article" date="2013" name="BMC Microbiol.">
        <title>Taxonomy and evolution of bacteriochlorophyll a-containing members of the OM60/NOR5 clade of marine gammaproteobacteria: description of Luminiphilus syltensis gen. nov., sp. nov., reclassification of Haliea rubra as Pseudohaliea rubra gen. nov., comb. nov., and emendation of Chromatocurvus halotolerans.</title>
        <authorList>
            <person name="Spring S."/>
            <person name="Riedel T."/>
            <person name="Sproer C."/>
            <person name="Yan S."/>
            <person name="Harder J."/>
            <person name="Fuchs B.M."/>
        </authorList>
    </citation>
    <scope>NUCLEOTIDE SEQUENCE [LARGE SCALE GENOMIC DNA]</scope>
    <source>
        <strain evidence="9">NOR51-B</strain>
    </source>
</reference>
<feature type="coiled-coil region" evidence="5">
    <location>
        <begin position="68"/>
        <end position="95"/>
    </location>
</feature>
<dbReference type="AlphaFoldDB" id="B8KX33"/>
<evidence type="ECO:0000313" key="8">
    <source>
        <dbReference type="EMBL" id="EED34203.1"/>
    </source>
</evidence>
<organism evidence="8 9">
    <name type="scientific">Luminiphilus syltensis NOR5-1B</name>
    <dbReference type="NCBI Taxonomy" id="565045"/>
    <lineage>
        <taxon>Bacteria</taxon>
        <taxon>Pseudomonadati</taxon>
        <taxon>Pseudomonadota</taxon>
        <taxon>Gammaproteobacteria</taxon>
        <taxon>Cellvibrionales</taxon>
        <taxon>Halieaceae</taxon>
        <taxon>Luminiphilus</taxon>
    </lineage>
</organism>
<keyword evidence="9" id="KW-1185">Reference proteome</keyword>
<evidence type="ECO:0000259" key="7">
    <source>
        <dbReference type="Pfam" id="PF06305"/>
    </source>
</evidence>
<dbReference type="Proteomes" id="UP000004699">
    <property type="component" value="Unassembled WGS sequence"/>
</dbReference>
<dbReference type="STRING" id="565045.NOR51B_140"/>
<evidence type="ECO:0000256" key="3">
    <source>
        <dbReference type="ARBA" id="ARBA00022989"/>
    </source>
</evidence>
<dbReference type="Pfam" id="PF06305">
    <property type="entry name" value="LapA_dom"/>
    <property type="match status" value="1"/>
</dbReference>
<keyword evidence="5" id="KW-0175">Coiled coil</keyword>
<keyword evidence="2 6" id="KW-0812">Transmembrane</keyword>
<dbReference type="EMBL" id="DS999411">
    <property type="protein sequence ID" value="EED34203.1"/>
    <property type="molecule type" value="Genomic_DNA"/>
</dbReference>
<evidence type="ECO:0000256" key="4">
    <source>
        <dbReference type="ARBA" id="ARBA00023136"/>
    </source>
</evidence>
<protein>
    <recommendedName>
        <fullName evidence="7">Lipopolysaccharide assembly protein A domain-containing protein</fullName>
    </recommendedName>
</protein>
<name>B8KX33_9GAMM</name>
<evidence type="ECO:0000256" key="2">
    <source>
        <dbReference type="ARBA" id="ARBA00022692"/>
    </source>
</evidence>
<feature type="transmembrane region" description="Helical" evidence="6">
    <location>
        <begin position="48"/>
        <end position="70"/>
    </location>
</feature>
<evidence type="ECO:0000256" key="6">
    <source>
        <dbReference type="SAM" id="Phobius"/>
    </source>
</evidence>
<dbReference type="GO" id="GO:0005886">
    <property type="term" value="C:plasma membrane"/>
    <property type="evidence" value="ECO:0007669"/>
    <property type="project" value="InterPro"/>
</dbReference>
<gene>
    <name evidence="8" type="ORF">NOR51B_140</name>
</gene>
<evidence type="ECO:0000256" key="1">
    <source>
        <dbReference type="ARBA" id="ARBA00022475"/>
    </source>
</evidence>